<dbReference type="AlphaFoldDB" id="A0AAJ4R8E6"/>
<protein>
    <submittedName>
        <fullName evidence="1">Uncharacterized protein</fullName>
    </submittedName>
</protein>
<comment type="caution">
    <text evidence="1">The sequence shown here is derived from an EMBL/GenBank/DDBJ whole genome shotgun (WGS) entry which is preliminary data.</text>
</comment>
<gene>
    <name evidence="1" type="ORF">Nmn1133_04985</name>
</gene>
<organism evidence="1 2">
    <name type="scientific">Halosegnis longus</name>
    <dbReference type="NCBI Taxonomy" id="2216012"/>
    <lineage>
        <taxon>Archaea</taxon>
        <taxon>Methanobacteriati</taxon>
        <taxon>Methanobacteriota</taxon>
        <taxon>Stenosarchaea group</taxon>
        <taxon>Halobacteria</taxon>
        <taxon>Halobacteriales</taxon>
        <taxon>Natronomonadaceae</taxon>
        <taxon>Halosegnis</taxon>
    </lineage>
</organism>
<evidence type="ECO:0000313" key="2">
    <source>
        <dbReference type="Proteomes" id="UP000270581"/>
    </source>
</evidence>
<sequence length="61" mass="6637">MSPQREQPEPCASGTLLDAQILRAQGEVRRAQHALDATGERAAALAVAATELELLRREQIE</sequence>
<reference evidence="1 2" key="1">
    <citation type="submission" date="2018-11" db="EMBL/GenBank/DDBJ databases">
        <title>Genome sequences of Natronomonas sp. CBA1133.</title>
        <authorList>
            <person name="Roh S.W."/>
            <person name="Cha I.-T."/>
        </authorList>
    </citation>
    <scope>NUCLEOTIDE SEQUENCE [LARGE SCALE GENOMIC DNA]</scope>
    <source>
        <strain evidence="1 2">CBA1133</strain>
    </source>
</reference>
<evidence type="ECO:0000313" key="1">
    <source>
        <dbReference type="EMBL" id="RNJ26102.1"/>
    </source>
</evidence>
<dbReference type="Proteomes" id="UP000270581">
    <property type="component" value="Unassembled WGS sequence"/>
</dbReference>
<dbReference type="RefSeq" id="WP_075935990.1">
    <property type="nucleotide sequence ID" value="NZ_BDJH01000002.1"/>
</dbReference>
<keyword evidence="2" id="KW-1185">Reference proteome</keyword>
<accession>A0AAJ4R8E6</accession>
<proteinExistence type="predicted"/>
<name>A0AAJ4R8E6_9EURY</name>
<dbReference type="EMBL" id="RJJC01000001">
    <property type="protein sequence ID" value="RNJ26102.1"/>
    <property type="molecule type" value="Genomic_DNA"/>
</dbReference>